<comment type="subcellular location">
    <subcellularLocation>
        <location evidence="2">Cytoplasm</location>
    </subcellularLocation>
    <subcellularLocation>
        <location evidence="1">Nucleus</location>
    </subcellularLocation>
</comment>
<dbReference type="PANTHER" id="PTHR44313">
    <property type="entry name" value="DNAJ HOMOLOG SUBFAMILY C MEMBER 17"/>
    <property type="match status" value="1"/>
</dbReference>
<dbReference type="PROSITE" id="PS50076">
    <property type="entry name" value="DNAJ_2"/>
    <property type="match status" value="1"/>
</dbReference>
<evidence type="ECO:0000256" key="3">
    <source>
        <dbReference type="ARBA" id="ARBA00022490"/>
    </source>
</evidence>
<feature type="region of interest" description="Disordered" evidence="6">
    <location>
        <begin position="286"/>
        <end position="380"/>
    </location>
</feature>
<dbReference type="OrthoDB" id="376357at2759"/>
<dbReference type="Proteomes" id="UP000799440">
    <property type="component" value="Unassembled WGS sequence"/>
</dbReference>
<evidence type="ECO:0000256" key="6">
    <source>
        <dbReference type="SAM" id="MobiDB-lite"/>
    </source>
</evidence>
<accession>A0A6A6V8T8</accession>
<gene>
    <name evidence="8" type="ORF">M011DRAFT_468975</name>
</gene>
<dbReference type="SMART" id="SM00271">
    <property type="entry name" value="DnaJ"/>
    <property type="match status" value="1"/>
</dbReference>
<feature type="compositionally biased region" description="Low complexity" evidence="6">
    <location>
        <begin position="298"/>
        <end position="311"/>
    </location>
</feature>
<dbReference type="Pfam" id="PF00226">
    <property type="entry name" value="DnaJ"/>
    <property type="match status" value="1"/>
</dbReference>
<evidence type="ECO:0000256" key="5">
    <source>
        <dbReference type="ARBA" id="ARBA00023242"/>
    </source>
</evidence>
<dbReference type="InterPro" id="IPR001623">
    <property type="entry name" value="DnaJ_domain"/>
</dbReference>
<dbReference type="EMBL" id="MU006579">
    <property type="protein sequence ID" value="KAF2746109.1"/>
    <property type="molecule type" value="Genomic_DNA"/>
</dbReference>
<feature type="compositionally biased region" description="Basic and acidic residues" evidence="6">
    <location>
        <begin position="101"/>
        <end position="115"/>
    </location>
</feature>
<keyword evidence="9" id="KW-1185">Reference proteome</keyword>
<feature type="domain" description="J" evidence="7">
    <location>
        <begin position="17"/>
        <end position="82"/>
    </location>
</feature>
<dbReference type="PRINTS" id="PR00625">
    <property type="entry name" value="JDOMAIN"/>
</dbReference>
<dbReference type="GO" id="GO:0000390">
    <property type="term" value="P:spliceosomal complex disassembly"/>
    <property type="evidence" value="ECO:0007669"/>
    <property type="project" value="TreeGrafter"/>
</dbReference>
<evidence type="ECO:0000256" key="4">
    <source>
        <dbReference type="ARBA" id="ARBA00023186"/>
    </source>
</evidence>
<proteinExistence type="predicted"/>
<dbReference type="GO" id="GO:0005737">
    <property type="term" value="C:cytoplasm"/>
    <property type="evidence" value="ECO:0007669"/>
    <property type="project" value="UniProtKB-SubCell"/>
</dbReference>
<dbReference type="CDD" id="cd06257">
    <property type="entry name" value="DnaJ"/>
    <property type="match status" value="1"/>
</dbReference>
<evidence type="ECO:0000259" key="7">
    <source>
        <dbReference type="PROSITE" id="PS50076"/>
    </source>
</evidence>
<reference evidence="8" key="1">
    <citation type="journal article" date="2020" name="Stud. Mycol.">
        <title>101 Dothideomycetes genomes: a test case for predicting lifestyles and emergence of pathogens.</title>
        <authorList>
            <person name="Haridas S."/>
            <person name="Albert R."/>
            <person name="Binder M."/>
            <person name="Bloem J."/>
            <person name="Labutti K."/>
            <person name="Salamov A."/>
            <person name="Andreopoulos B."/>
            <person name="Baker S."/>
            <person name="Barry K."/>
            <person name="Bills G."/>
            <person name="Bluhm B."/>
            <person name="Cannon C."/>
            <person name="Castanera R."/>
            <person name="Culley D."/>
            <person name="Daum C."/>
            <person name="Ezra D."/>
            <person name="Gonzalez J."/>
            <person name="Henrissat B."/>
            <person name="Kuo A."/>
            <person name="Liang C."/>
            <person name="Lipzen A."/>
            <person name="Lutzoni F."/>
            <person name="Magnuson J."/>
            <person name="Mondo S."/>
            <person name="Nolan M."/>
            <person name="Ohm R."/>
            <person name="Pangilinan J."/>
            <person name="Park H.-J."/>
            <person name="Ramirez L."/>
            <person name="Alfaro M."/>
            <person name="Sun H."/>
            <person name="Tritt A."/>
            <person name="Yoshinaga Y."/>
            <person name="Zwiers L.-H."/>
            <person name="Turgeon B."/>
            <person name="Goodwin S."/>
            <person name="Spatafora J."/>
            <person name="Crous P."/>
            <person name="Grigoriev I."/>
        </authorList>
    </citation>
    <scope>NUCLEOTIDE SEQUENCE</scope>
    <source>
        <strain evidence="8">CBS 119925</strain>
    </source>
</reference>
<evidence type="ECO:0000313" key="8">
    <source>
        <dbReference type="EMBL" id="KAF2746109.1"/>
    </source>
</evidence>
<evidence type="ECO:0000256" key="1">
    <source>
        <dbReference type="ARBA" id="ARBA00004123"/>
    </source>
</evidence>
<dbReference type="SUPFAM" id="SSF46565">
    <property type="entry name" value="Chaperone J-domain"/>
    <property type="match status" value="1"/>
</dbReference>
<feature type="compositionally biased region" description="Basic and acidic residues" evidence="6">
    <location>
        <begin position="351"/>
        <end position="372"/>
    </location>
</feature>
<protein>
    <submittedName>
        <fullName evidence="8">DnaJ-domain-containing protein</fullName>
    </submittedName>
</protein>
<dbReference type="InterPro" id="IPR012677">
    <property type="entry name" value="Nucleotide-bd_a/b_plait_sf"/>
</dbReference>
<keyword evidence="3" id="KW-0963">Cytoplasm</keyword>
<name>A0A6A6V8T8_9PLEO</name>
<dbReference type="Gene3D" id="1.10.287.110">
    <property type="entry name" value="DnaJ domain"/>
    <property type="match status" value="1"/>
</dbReference>
<sequence>MASHADLEVIAKTAEDDFYNLLGVTFDSSTSDIKRAYRKTSLRYHPDKNPDNAAAADLFIRLGHARDILLDAALKTTYDTARLRRKEKALQHEMLDSRRRAMKEELERREREGKVAMDGLKRKRGEEQSEAERREQELQRLAEDGKRRRREMAERLERQWQEEEASLLSSTATPEPEKPQTKSNESPEIDRTVKIRFPRTPETEAWDKQTLTTMFSKYGQIDSIVIGKDKKIRIEGSKHRSLIALVFIVYKRLYHAHAAVMDAKTDYPALESVTWAGNKEPEIVSPFNAPTENGNGEATTTAPSTPRPAFTGSFRESIGSKGFGTPGTPTFSFSPGPKTPSLEDVTMMRLKQAEKKRLEEQIRRQEAEEEKAAAAATAAS</sequence>
<dbReference type="AlphaFoldDB" id="A0A6A6V8T8"/>
<dbReference type="InterPro" id="IPR052094">
    <property type="entry name" value="Pre-mRNA-splicing_ERAD"/>
</dbReference>
<dbReference type="GO" id="GO:0005681">
    <property type="term" value="C:spliceosomal complex"/>
    <property type="evidence" value="ECO:0007669"/>
    <property type="project" value="TreeGrafter"/>
</dbReference>
<keyword evidence="4" id="KW-0143">Chaperone</keyword>
<dbReference type="PANTHER" id="PTHR44313:SF1">
    <property type="entry name" value="DNAJ HOMOLOG SUBFAMILY C MEMBER 17"/>
    <property type="match status" value="1"/>
</dbReference>
<evidence type="ECO:0000256" key="2">
    <source>
        <dbReference type="ARBA" id="ARBA00004496"/>
    </source>
</evidence>
<dbReference type="InterPro" id="IPR036869">
    <property type="entry name" value="J_dom_sf"/>
</dbReference>
<feature type="region of interest" description="Disordered" evidence="6">
    <location>
        <begin position="101"/>
        <end position="190"/>
    </location>
</feature>
<organism evidence="8 9">
    <name type="scientific">Sporormia fimetaria CBS 119925</name>
    <dbReference type="NCBI Taxonomy" id="1340428"/>
    <lineage>
        <taxon>Eukaryota</taxon>
        <taxon>Fungi</taxon>
        <taxon>Dikarya</taxon>
        <taxon>Ascomycota</taxon>
        <taxon>Pezizomycotina</taxon>
        <taxon>Dothideomycetes</taxon>
        <taxon>Pleosporomycetidae</taxon>
        <taxon>Pleosporales</taxon>
        <taxon>Sporormiaceae</taxon>
        <taxon>Sporormia</taxon>
    </lineage>
</organism>
<feature type="compositionally biased region" description="Polar residues" evidence="6">
    <location>
        <begin position="288"/>
        <end position="297"/>
    </location>
</feature>
<keyword evidence="5" id="KW-0539">Nucleus</keyword>
<dbReference type="Gene3D" id="3.30.70.330">
    <property type="match status" value="1"/>
</dbReference>
<feature type="compositionally biased region" description="Basic and acidic residues" evidence="6">
    <location>
        <begin position="124"/>
        <end position="161"/>
    </location>
</feature>
<evidence type="ECO:0000313" key="9">
    <source>
        <dbReference type="Proteomes" id="UP000799440"/>
    </source>
</evidence>